<evidence type="ECO:0000313" key="6">
    <source>
        <dbReference type="EMBL" id="CAB5040037.1"/>
    </source>
</evidence>
<evidence type="ECO:0000313" key="7">
    <source>
        <dbReference type="EMBL" id="CAB5073702.1"/>
    </source>
</evidence>
<dbReference type="SUPFAM" id="SSF51419">
    <property type="entry name" value="PLP-binding barrel"/>
    <property type="match status" value="1"/>
</dbReference>
<name>A0A6J6VSF5_9ZZZZ</name>
<dbReference type="PANTHER" id="PTHR10146">
    <property type="entry name" value="PROLINE SYNTHETASE CO-TRANSCRIBED BACTERIAL HOMOLOG PROTEIN"/>
    <property type="match status" value="1"/>
</dbReference>
<dbReference type="EMBL" id="CAFBQC010000006">
    <property type="protein sequence ID" value="CAB5040037.1"/>
    <property type="molecule type" value="Genomic_DNA"/>
</dbReference>
<dbReference type="HAMAP" id="MF_02087">
    <property type="entry name" value="PLP_homeostasis"/>
    <property type="match status" value="1"/>
</dbReference>
<dbReference type="AlphaFoldDB" id="A0A6J6VSF5"/>
<dbReference type="InterPro" id="IPR029066">
    <property type="entry name" value="PLP-binding_barrel"/>
</dbReference>
<organism evidence="4">
    <name type="scientific">freshwater metagenome</name>
    <dbReference type="NCBI Taxonomy" id="449393"/>
    <lineage>
        <taxon>unclassified sequences</taxon>
        <taxon>metagenomes</taxon>
        <taxon>ecological metagenomes</taxon>
    </lineage>
</organism>
<gene>
    <name evidence="3" type="ORF">UFOPK2662_00341</name>
    <name evidence="4" type="ORF">UFOPK2942_00240</name>
    <name evidence="5" type="ORF">UFOPK3232_00201</name>
    <name evidence="6" type="ORF">UFOPK4242_00252</name>
    <name evidence="7" type="ORF">UFOPK4382_00502</name>
</gene>
<dbReference type="InterPro" id="IPR011078">
    <property type="entry name" value="PyrdxlP_homeostasis"/>
</dbReference>
<sequence>MTRHNEIEQKLTEVRERIAASAKATGRDPKEILLIAVTKTFPLSDIEILKDLGISDFGENRDADGAQKAAAVPANWHFQGQIQSNKIKSLCTWSHVVHSLDDARHFALIEKSTVHPLEIFLQVSLDGADNRGGSDTETLYTLASLVQASPVHHLAGLMAVAPLGKNPTDSFSKLAEIHRGFIREFPRATSLSAGMSGDYEEAIMHGATHCRIGSSILGSR</sequence>
<evidence type="ECO:0000313" key="5">
    <source>
        <dbReference type="EMBL" id="CAB4838082.1"/>
    </source>
</evidence>
<feature type="domain" description="Alanine racemase N-terminal" evidence="2">
    <location>
        <begin position="34"/>
        <end position="219"/>
    </location>
</feature>
<dbReference type="InterPro" id="IPR001608">
    <property type="entry name" value="Ala_racemase_N"/>
</dbReference>
<reference evidence="4" key="1">
    <citation type="submission" date="2020-05" db="EMBL/GenBank/DDBJ databases">
        <authorList>
            <person name="Chiriac C."/>
            <person name="Salcher M."/>
            <person name="Ghai R."/>
            <person name="Kavagutti S V."/>
        </authorList>
    </citation>
    <scope>NUCLEOTIDE SEQUENCE</scope>
</reference>
<protein>
    <submittedName>
        <fullName evidence="4">Unannotated protein</fullName>
    </submittedName>
</protein>
<evidence type="ECO:0000313" key="4">
    <source>
        <dbReference type="EMBL" id="CAB4773913.1"/>
    </source>
</evidence>
<dbReference type="PANTHER" id="PTHR10146:SF14">
    <property type="entry name" value="PYRIDOXAL PHOSPHATE HOMEOSTASIS PROTEIN"/>
    <property type="match status" value="1"/>
</dbReference>
<proteinExistence type="inferred from homology"/>
<dbReference type="NCBIfam" id="TIGR00044">
    <property type="entry name" value="YggS family pyridoxal phosphate-dependent enzyme"/>
    <property type="match status" value="1"/>
</dbReference>
<dbReference type="EMBL" id="CAEZYI010000010">
    <property type="protein sequence ID" value="CAB4715171.1"/>
    <property type="molecule type" value="Genomic_DNA"/>
</dbReference>
<evidence type="ECO:0000259" key="2">
    <source>
        <dbReference type="Pfam" id="PF01168"/>
    </source>
</evidence>
<dbReference type="EMBL" id="CAFARE010000003">
    <property type="protein sequence ID" value="CAB4838082.1"/>
    <property type="molecule type" value="Genomic_DNA"/>
</dbReference>
<dbReference type="Gene3D" id="3.20.20.10">
    <property type="entry name" value="Alanine racemase"/>
    <property type="match status" value="1"/>
</dbReference>
<dbReference type="GO" id="GO:0030170">
    <property type="term" value="F:pyridoxal phosphate binding"/>
    <property type="evidence" value="ECO:0007669"/>
    <property type="project" value="InterPro"/>
</dbReference>
<dbReference type="PIRSF" id="PIRSF004848">
    <property type="entry name" value="YBL036c_PLPDEIII"/>
    <property type="match status" value="1"/>
</dbReference>
<accession>A0A6J6VSF5</accession>
<keyword evidence="1" id="KW-0663">Pyridoxal phosphate</keyword>
<dbReference type="EMBL" id="CAFBRA010000024">
    <property type="protein sequence ID" value="CAB5073702.1"/>
    <property type="molecule type" value="Genomic_DNA"/>
</dbReference>
<dbReference type="Pfam" id="PF01168">
    <property type="entry name" value="Ala_racemase_N"/>
    <property type="match status" value="1"/>
</dbReference>
<dbReference type="EMBL" id="CAFAAA010000003">
    <property type="protein sequence ID" value="CAB4773913.1"/>
    <property type="molecule type" value="Genomic_DNA"/>
</dbReference>
<evidence type="ECO:0000256" key="1">
    <source>
        <dbReference type="ARBA" id="ARBA00022898"/>
    </source>
</evidence>
<evidence type="ECO:0000313" key="3">
    <source>
        <dbReference type="EMBL" id="CAB4715171.1"/>
    </source>
</evidence>